<keyword evidence="3" id="KW-1185">Reference proteome</keyword>
<organism evidence="2 3">
    <name type="scientific">Methanofollis aquaemaris</name>
    <dbReference type="NCBI Taxonomy" id="126734"/>
    <lineage>
        <taxon>Archaea</taxon>
        <taxon>Methanobacteriati</taxon>
        <taxon>Methanobacteriota</taxon>
        <taxon>Stenosarchaea group</taxon>
        <taxon>Methanomicrobia</taxon>
        <taxon>Methanomicrobiales</taxon>
        <taxon>Methanomicrobiaceae</taxon>
        <taxon>Methanofollis</taxon>
    </lineage>
</organism>
<evidence type="ECO:0000313" key="3">
    <source>
        <dbReference type="Proteomes" id="UP001042704"/>
    </source>
</evidence>
<dbReference type="EMBL" id="CP036172">
    <property type="protein sequence ID" value="QSZ67820.1"/>
    <property type="molecule type" value="Genomic_DNA"/>
</dbReference>
<accession>A0A8A3S804</accession>
<sequence>MKIQTAIVFCILVSAVAFCGCMQTQETTPDNAIANEQVRTVTDSRGIEVTIPAKIERVATVSDGLVEEVMYIFGVDDTIVGLGSKGSQFVSNYSYSLDNGRNLSIEGGKNVALALSPHLKDLPLFMDYGSAMNLETLASLKPDVVIIRLGSSSFLSGEDENAQKSIRMIESLGIPVVVLYTPECAKNADPTEISDEIRIIGNVFGEEKKAEEIIAKLESREDRIRERTQNISDDQKLGVLLFGLSSMHRTETAAGIAWGLKTTESYIVENVVNAKNAYRSDVGTFQVINTEQVLAMNPDVIILGTASGYHPPDELYYAPYYRNLRELDAVKDHHVTSLPYAPRNSAERLEYPINMMVIAKSTYPDRFEDIDLNEWVLSFYQDIYGVDYTGAEELRAAQLMDWCVEDESV</sequence>
<dbReference type="PROSITE" id="PS50983">
    <property type="entry name" value="FE_B12_PBP"/>
    <property type="match status" value="1"/>
</dbReference>
<dbReference type="PANTHER" id="PTHR30535:SF34">
    <property type="entry name" value="MOLYBDATE-BINDING PROTEIN MOLA"/>
    <property type="match status" value="1"/>
</dbReference>
<dbReference type="Pfam" id="PF01497">
    <property type="entry name" value="Peripla_BP_2"/>
    <property type="match status" value="1"/>
</dbReference>
<dbReference type="Proteomes" id="UP001042704">
    <property type="component" value="Chromosome"/>
</dbReference>
<proteinExistence type="predicted"/>
<dbReference type="PANTHER" id="PTHR30535">
    <property type="entry name" value="VITAMIN B12-BINDING PROTEIN"/>
    <property type="match status" value="1"/>
</dbReference>
<dbReference type="AlphaFoldDB" id="A0A8A3S804"/>
<feature type="domain" description="Fe/B12 periplasmic-binding" evidence="1">
    <location>
        <begin position="57"/>
        <end position="366"/>
    </location>
</feature>
<dbReference type="GeneID" id="76424716"/>
<evidence type="ECO:0000259" key="1">
    <source>
        <dbReference type="PROSITE" id="PS50983"/>
    </source>
</evidence>
<dbReference type="SUPFAM" id="SSF53807">
    <property type="entry name" value="Helical backbone' metal receptor"/>
    <property type="match status" value="1"/>
</dbReference>
<dbReference type="PROSITE" id="PS51257">
    <property type="entry name" value="PROKAR_LIPOPROTEIN"/>
    <property type="match status" value="1"/>
</dbReference>
<reference evidence="2" key="2">
    <citation type="submission" date="2019-02" db="EMBL/GenBank/DDBJ databases">
        <authorList>
            <person name="Chen S.-C."/>
            <person name="Chien H.-H."/>
            <person name="Lai M.-C."/>
        </authorList>
    </citation>
    <scope>NUCLEOTIDE SEQUENCE</scope>
    <source>
        <strain evidence="2">N2F9704</strain>
    </source>
</reference>
<evidence type="ECO:0000313" key="2">
    <source>
        <dbReference type="EMBL" id="QSZ67820.1"/>
    </source>
</evidence>
<dbReference type="CDD" id="cd01147">
    <property type="entry name" value="HemV-2"/>
    <property type="match status" value="1"/>
</dbReference>
<dbReference type="InterPro" id="IPR050902">
    <property type="entry name" value="ABC_Transporter_SBP"/>
</dbReference>
<dbReference type="Gene3D" id="3.40.50.1980">
    <property type="entry name" value="Nitrogenase molybdenum iron protein domain"/>
    <property type="match status" value="2"/>
</dbReference>
<reference evidence="2" key="1">
    <citation type="journal article" date="2001" name="Int. J. Syst. Evol. Microbiol.">
        <title>Methanofollis aquaemaris sp. nov., a methanogen isolated from an aquaculture fish pond.</title>
        <authorList>
            <person name="Lai M.C."/>
            <person name="Chen S.C."/>
        </authorList>
    </citation>
    <scope>NUCLEOTIDE SEQUENCE</scope>
    <source>
        <strain evidence="2">N2F9704</strain>
    </source>
</reference>
<dbReference type="KEGG" id="maqe:RJ40_10060"/>
<name>A0A8A3S804_9EURY</name>
<dbReference type="InterPro" id="IPR002491">
    <property type="entry name" value="ABC_transptr_periplasmic_BD"/>
</dbReference>
<dbReference type="RefSeq" id="WP_265580737.1">
    <property type="nucleotide sequence ID" value="NZ_CP036172.1"/>
</dbReference>
<protein>
    <submittedName>
        <fullName evidence="2">Iron ABC transporter substrate-binding protein</fullName>
    </submittedName>
</protein>
<gene>
    <name evidence="2" type="ORF">RJ40_10060</name>
</gene>